<dbReference type="SUPFAM" id="SSF48452">
    <property type="entry name" value="TPR-like"/>
    <property type="match status" value="3"/>
</dbReference>
<comment type="caution">
    <text evidence="6">The sequence shown here is derived from an EMBL/GenBank/DDBJ whole genome shotgun (WGS) entry which is preliminary data.</text>
</comment>
<dbReference type="Pfam" id="PF13414">
    <property type="entry name" value="TPR_11"/>
    <property type="match status" value="1"/>
</dbReference>
<evidence type="ECO:0000256" key="3">
    <source>
        <dbReference type="PROSITE-ProRule" id="PRU00339"/>
    </source>
</evidence>
<feature type="signal peptide" evidence="5">
    <location>
        <begin position="1"/>
        <end position="28"/>
    </location>
</feature>
<keyword evidence="2 3" id="KW-0802">TPR repeat</keyword>
<name>A0A327KDZ8_9BRAD</name>
<dbReference type="PROSITE" id="PS50005">
    <property type="entry name" value="TPR"/>
    <property type="match status" value="2"/>
</dbReference>
<reference evidence="6 7" key="1">
    <citation type="submission" date="2017-07" db="EMBL/GenBank/DDBJ databases">
        <title>Draft Genome Sequences of Select Purple Nonsulfur Bacteria.</title>
        <authorList>
            <person name="Lasarre B."/>
            <person name="Mckinlay J.B."/>
        </authorList>
    </citation>
    <scope>NUCLEOTIDE SEQUENCE [LARGE SCALE GENOMIC DNA]</scope>
    <source>
        <strain evidence="6 7">DSM 11907</strain>
    </source>
</reference>
<feature type="chain" id="PRO_5016237828" description="Tetratricopeptide repeat protein" evidence="5">
    <location>
        <begin position="29"/>
        <end position="601"/>
    </location>
</feature>
<dbReference type="InterPro" id="IPR011990">
    <property type="entry name" value="TPR-like_helical_dom_sf"/>
</dbReference>
<gene>
    <name evidence="6" type="ORF">CH338_17670</name>
</gene>
<protein>
    <recommendedName>
        <fullName evidence="8">Tetratricopeptide repeat protein</fullName>
    </recommendedName>
</protein>
<evidence type="ECO:0000256" key="1">
    <source>
        <dbReference type="ARBA" id="ARBA00022737"/>
    </source>
</evidence>
<dbReference type="InterPro" id="IPR051012">
    <property type="entry name" value="CellSynth/LPSAsmb/PSIAsmb"/>
</dbReference>
<dbReference type="InterPro" id="IPR019734">
    <property type="entry name" value="TPR_rpt"/>
</dbReference>
<evidence type="ECO:0000256" key="4">
    <source>
        <dbReference type="SAM" id="MobiDB-lite"/>
    </source>
</evidence>
<dbReference type="Proteomes" id="UP000248863">
    <property type="component" value="Unassembled WGS sequence"/>
</dbReference>
<dbReference type="PROSITE" id="PS50293">
    <property type="entry name" value="TPR_REGION"/>
    <property type="match status" value="1"/>
</dbReference>
<dbReference type="SMART" id="SM00028">
    <property type="entry name" value="TPR"/>
    <property type="match status" value="5"/>
</dbReference>
<dbReference type="OrthoDB" id="9766710at2"/>
<feature type="region of interest" description="Disordered" evidence="4">
    <location>
        <begin position="575"/>
        <end position="601"/>
    </location>
</feature>
<evidence type="ECO:0000313" key="7">
    <source>
        <dbReference type="Proteomes" id="UP000248863"/>
    </source>
</evidence>
<evidence type="ECO:0000313" key="6">
    <source>
        <dbReference type="EMBL" id="RAI36384.1"/>
    </source>
</evidence>
<feature type="repeat" description="TPR" evidence="3">
    <location>
        <begin position="496"/>
        <end position="529"/>
    </location>
</feature>
<sequence length="601" mass="66195">MRRASPIRAAALAATAVVLAGLPGTVAAQTSTAAAVARREPVRETARTSLAGDYLAARHASVGRDAASAAAYYRAALKADPKNPDLLEFAFYAVLADGDIDEAAKLGERLLQADRTARNPNARLVLGIRSLKQKQYGPARTQLGQAARGPVTDLIATLMMAWAQQGAGDTKGAIDTIDRLSGPDWYGIFKDLHAGLAYDLAGNKKEAGKRFERAYKLDSSALRVVQAWGGWLSRNGRRDEALKVYQTFDASLPRHPLIRSAMTTIEKGDQVPRLVESPGAGAAEALYGLGAALARREEELSLANRGLAYLQLALYLEPNHALALLSLADLYEAMKKPELAIAVYKRVPEDSPLRRNADIQMSMNLDSLERTDEAREALGKLITAHGDDVDAIMALGNILRDRKKYAECADVYTKALDLVKTPTRPNWTTFYFRGICYERSKQWPKAEADLKKALELYPEQPHVLNYLGYSWIDQHVNLDEGMRLIRKAVDQRPDDGYIVDSLGWAYYRIGEYDEAIKHLERAVELKPMDPTINDHLGDAYWKVGRQLEAKFQWTHARDLKPEPEDLAKIEKKLKVGLDDAPPSAAAEADKPKPAETGNNGG</sequence>
<organism evidence="6 7">
    <name type="scientific">Rhodoplanes elegans</name>
    <dbReference type="NCBI Taxonomy" id="29408"/>
    <lineage>
        <taxon>Bacteria</taxon>
        <taxon>Pseudomonadati</taxon>
        <taxon>Pseudomonadota</taxon>
        <taxon>Alphaproteobacteria</taxon>
        <taxon>Hyphomicrobiales</taxon>
        <taxon>Nitrobacteraceae</taxon>
        <taxon>Rhodoplanes</taxon>
    </lineage>
</organism>
<dbReference type="PANTHER" id="PTHR45586">
    <property type="entry name" value="TPR REPEAT-CONTAINING PROTEIN PA4667"/>
    <property type="match status" value="1"/>
</dbReference>
<feature type="repeat" description="TPR" evidence="3">
    <location>
        <begin position="427"/>
        <end position="460"/>
    </location>
</feature>
<accession>A0A327KDZ8</accession>
<dbReference type="Gene3D" id="1.25.40.10">
    <property type="entry name" value="Tetratricopeptide repeat domain"/>
    <property type="match status" value="3"/>
</dbReference>
<dbReference type="Pfam" id="PF13174">
    <property type="entry name" value="TPR_6"/>
    <property type="match status" value="1"/>
</dbReference>
<dbReference type="RefSeq" id="WP_111358450.1">
    <property type="nucleotide sequence ID" value="NZ_NHSK01000199.1"/>
</dbReference>
<evidence type="ECO:0000256" key="2">
    <source>
        <dbReference type="ARBA" id="ARBA00022803"/>
    </source>
</evidence>
<dbReference type="PANTHER" id="PTHR45586:SF1">
    <property type="entry name" value="LIPOPOLYSACCHARIDE ASSEMBLY PROTEIN B"/>
    <property type="match status" value="1"/>
</dbReference>
<proteinExistence type="predicted"/>
<keyword evidence="5" id="KW-0732">Signal</keyword>
<evidence type="ECO:0000256" key="5">
    <source>
        <dbReference type="SAM" id="SignalP"/>
    </source>
</evidence>
<dbReference type="AlphaFoldDB" id="A0A327KDZ8"/>
<keyword evidence="7" id="KW-1185">Reference proteome</keyword>
<dbReference type="Pfam" id="PF13432">
    <property type="entry name" value="TPR_16"/>
    <property type="match status" value="1"/>
</dbReference>
<dbReference type="Pfam" id="PF13424">
    <property type="entry name" value="TPR_12"/>
    <property type="match status" value="1"/>
</dbReference>
<keyword evidence="1" id="KW-0677">Repeat</keyword>
<dbReference type="EMBL" id="NPEU01000220">
    <property type="protein sequence ID" value="RAI36384.1"/>
    <property type="molecule type" value="Genomic_DNA"/>
</dbReference>
<evidence type="ECO:0008006" key="8">
    <source>
        <dbReference type="Google" id="ProtNLM"/>
    </source>
</evidence>